<dbReference type="AlphaFoldDB" id="A0A3B0SDJ5"/>
<proteinExistence type="inferred from homology"/>
<dbReference type="InterPro" id="IPR000873">
    <property type="entry name" value="AMP-dep_synth/lig_dom"/>
</dbReference>
<feature type="domain" description="AMP-dependent synthetase/ligase" evidence="3">
    <location>
        <begin position="23"/>
        <end position="375"/>
    </location>
</feature>
<evidence type="ECO:0000259" key="3">
    <source>
        <dbReference type="Pfam" id="PF00501"/>
    </source>
</evidence>
<dbReference type="PANTHER" id="PTHR43201">
    <property type="entry name" value="ACYL-COA SYNTHETASE"/>
    <property type="match status" value="1"/>
</dbReference>
<dbReference type="EC" id="6.2.1.20" evidence="4"/>
<dbReference type="PROSITE" id="PS00455">
    <property type="entry name" value="AMP_BINDING"/>
    <property type="match status" value="1"/>
</dbReference>
<evidence type="ECO:0000256" key="1">
    <source>
        <dbReference type="ARBA" id="ARBA00006432"/>
    </source>
</evidence>
<feature type="transmembrane region" description="Helical" evidence="2">
    <location>
        <begin position="64"/>
        <end position="84"/>
    </location>
</feature>
<evidence type="ECO:0000256" key="2">
    <source>
        <dbReference type="SAM" id="Phobius"/>
    </source>
</evidence>
<name>A0A3B0SDJ5_9ZZZZ</name>
<protein>
    <submittedName>
        <fullName evidence="4">Acyl-[acyl-carrier-protein] synthetase</fullName>
        <ecNumber evidence="4">6.2.1.20</ecNumber>
    </submittedName>
</protein>
<dbReference type="Gene3D" id="3.30.300.30">
    <property type="match status" value="1"/>
</dbReference>
<dbReference type="InterPro" id="IPR020845">
    <property type="entry name" value="AMP-binding_CS"/>
</dbReference>
<dbReference type="InterPro" id="IPR042099">
    <property type="entry name" value="ANL_N_sf"/>
</dbReference>
<dbReference type="GO" id="GO:0006631">
    <property type="term" value="P:fatty acid metabolic process"/>
    <property type="evidence" value="ECO:0007669"/>
    <property type="project" value="TreeGrafter"/>
</dbReference>
<keyword evidence="2" id="KW-0472">Membrane</keyword>
<dbReference type="GO" id="GO:0008922">
    <property type="term" value="F:long-chain fatty acid [acyl-carrier-protein] ligase activity"/>
    <property type="evidence" value="ECO:0007669"/>
    <property type="project" value="UniProtKB-EC"/>
</dbReference>
<keyword evidence="2" id="KW-0812">Transmembrane</keyword>
<keyword evidence="2" id="KW-1133">Transmembrane helix</keyword>
<keyword evidence="4" id="KW-0436">Ligase</keyword>
<reference evidence="4" key="1">
    <citation type="submission" date="2018-06" db="EMBL/GenBank/DDBJ databases">
        <authorList>
            <person name="Zhirakovskaya E."/>
        </authorList>
    </citation>
    <scope>NUCLEOTIDE SEQUENCE</scope>
</reference>
<dbReference type="Pfam" id="PF00501">
    <property type="entry name" value="AMP-binding"/>
    <property type="match status" value="1"/>
</dbReference>
<dbReference type="EMBL" id="UOEE01000300">
    <property type="protein sequence ID" value="VAW00642.1"/>
    <property type="molecule type" value="Genomic_DNA"/>
</dbReference>
<sequence length="514" mass="56442">MLYTDKLAHKTLFTALLQAKSRYGKKTIALMDADDTEMSYGDLIRASFAIGSVLTRHSKRGEKVGIMLPTGIGSLIAFFALLAMGRVPAMMNFTAGSRNLILACKAAEIKTIVSAHRFIKLADLGDLVSQIDQAANFLYLEDLRAEMNLKDKLYAVLGPIFPWAFKAHSKWSEPGVILFTSGTEGDPKGVVLSHANVVGNVEQIRCHIELHTDDIVFNPLPTFHCFGLTGGALLPLFSGMKVALYPSPLHTKTIPERIKQTKATILFATDTFISRYARSSKDGDLNTLRFAVCGAERVRDETRAMIRKTCDFPLLEGYGATEASPVIAVNQPEDNRHGTVGKLLPGMQHRLDPVQGIDKGGRLFVRGVNVMCGYLRSEAPGVLEATKDGWHDTGDIVEISRKGYVTIKGRAKRFAKIAGEMVSLAVVENCAKAVWPEHEHVATTRPDKRKGETIILTSDCPDTNRAELLAWAQSHGVPELSVPRKINIVESIPVLGTGKVDYVEVERELEKQGY</sequence>
<dbReference type="GO" id="GO:0031956">
    <property type="term" value="F:medium-chain fatty acid-CoA ligase activity"/>
    <property type="evidence" value="ECO:0007669"/>
    <property type="project" value="TreeGrafter"/>
</dbReference>
<comment type="similarity">
    <text evidence="1">Belongs to the ATP-dependent AMP-binding enzyme family.</text>
</comment>
<gene>
    <name evidence="4" type="ORF">MNBD_ALPHA06-1209</name>
</gene>
<dbReference type="Gene3D" id="3.40.50.12780">
    <property type="entry name" value="N-terminal domain of ligase-like"/>
    <property type="match status" value="1"/>
</dbReference>
<dbReference type="InterPro" id="IPR045851">
    <property type="entry name" value="AMP-bd_C_sf"/>
</dbReference>
<dbReference type="PANTHER" id="PTHR43201:SF8">
    <property type="entry name" value="ACYL-COA SYNTHETASE FAMILY MEMBER 3"/>
    <property type="match status" value="1"/>
</dbReference>
<dbReference type="SUPFAM" id="SSF56801">
    <property type="entry name" value="Acetyl-CoA synthetase-like"/>
    <property type="match status" value="1"/>
</dbReference>
<organism evidence="4">
    <name type="scientific">hydrothermal vent metagenome</name>
    <dbReference type="NCBI Taxonomy" id="652676"/>
    <lineage>
        <taxon>unclassified sequences</taxon>
        <taxon>metagenomes</taxon>
        <taxon>ecological metagenomes</taxon>
    </lineage>
</organism>
<evidence type="ECO:0000313" key="4">
    <source>
        <dbReference type="EMBL" id="VAW00642.1"/>
    </source>
</evidence>
<accession>A0A3B0SDJ5</accession>